<dbReference type="EMBL" id="MU839846">
    <property type="protein sequence ID" value="KAK1750505.1"/>
    <property type="molecule type" value="Genomic_DNA"/>
</dbReference>
<feature type="compositionally biased region" description="Polar residues" evidence="1">
    <location>
        <begin position="228"/>
        <end position="240"/>
    </location>
</feature>
<evidence type="ECO:0000313" key="3">
    <source>
        <dbReference type="EMBL" id="KAK1750505.1"/>
    </source>
</evidence>
<keyword evidence="2" id="KW-0812">Transmembrane</keyword>
<evidence type="ECO:0000256" key="2">
    <source>
        <dbReference type="SAM" id="Phobius"/>
    </source>
</evidence>
<comment type="caution">
    <text evidence="3">The sequence shown here is derived from an EMBL/GenBank/DDBJ whole genome shotgun (WGS) entry which is preliminary data.</text>
</comment>
<organism evidence="3 4">
    <name type="scientific">Echria macrotheca</name>
    <dbReference type="NCBI Taxonomy" id="438768"/>
    <lineage>
        <taxon>Eukaryota</taxon>
        <taxon>Fungi</taxon>
        <taxon>Dikarya</taxon>
        <taxon>Ascomycota</taxon>
        <taxon>Pezizomycotina</taxon>
        <taxon>Sordariomycetes</taxon>
        <taxon>Sordariomycetidae</taxon>
        <taxon>Sordariales</taxon>
        <taxon>Schizotheciaceae</taxon>
        <taxon>Echria</taxon>
    </lineage>
</organism>
<proteinExistence type="predicted"/>
<gene>
    <name evidence="3" type="ORF">QBC47DRAFT_393601</name>
</gene>
<keyword evidence="4" id="KW-1185">Reference proteome</keyword>
<name>A0AAJ0B3G9_9PEZI</name>
<evidence type="ECO:0000256" key="1">
    <source>
        <dbReference type="SAM" id="MobiDB-lite"/>
    </source>
</evidence>
<keyword evidence="2" id="KW-1133">Transmembrane helix</keyword>
<feature type="region of interest" description="Disordered" evidence="1">
    <location>
        <begin position="146"/>
        <end position="177"/>
    </location>
</feature>
<evidence type="ECO:0000313" key="4">
    <source>
        <dbReference type="Proteomes" id="UP001239445"/>
    </source>
</evidence>
<protein>
    <submittedName>
        <fullName evidence="3">Uncharacterized protein</fullName>
    </submittedName>
</protein>
<sequence length="315" mass="32967">MNSRNATMPAVARAEPAQYLFRTANPALSSRALGRRDSVGPICAEYETKCAQGDWCCDTGETCSFDTVNGSFLCCGATAGPNGCSKVCAAGTFQCGSVCCTYGQVCFGGDTVSGYCINQQNTLSSSASRTLPGTVIVTTQTLTRHSGLPAGTQAAGPLYSPNEANQNNNNNNNGNNGGSQQGISVGVQVAIGVAVPIVVIFLAILAWFCFSRFRRNRQAPAVTKDMESSSPSPSPAQRNFPSLPKNAMIVQTPVQPFEFGQPRTPKTSLPPPETSAGTVLSEDDDQQQGTPPVIAPPRLATPIDLLTAVAGKRSH</sequence>
<feature type="compositionally biased region" description="Low complexity" evidence="1">
    <location>
        <begin position="165"/>
        <end position="174"/>
    </location>
</feature>
<feature type="region of interest" description="Disordered" evidence="1">
    <location>
        <begin position="257"/>
        <end position="298"/>
    </location>
</feature>
<keyword evidence="2" id="KW-0472">Membrane</keyword>
<reference evidence="3" key="1">
    <citation type="submission" date="2023-06" db="EMBL/GenBank/DDBJ databases">
        <title>Genome-scale phylogeny and comparative genomics of the fungal order Sordariales.</title>
        <authorList>
            <consortium name="Lawrence Berkeley National Laboratory"/>
            <person name="Hensen N."/>
            <person name="Bonometti L."/>
            <person name="Westerberg I."/>
            <person name="Brannstrom I.O."/>
            <person name="Guillou S."/>
            <person name="Cros-Aarteil S."/>
            <person name="Calhoun S."/>
            <person name="Haridas S."/>
            <person name="Kuo A."/>
            <person name="Mondo S."/>
            <person name="Pangilinan J."/>
            <person name="Riley R."/>
            <person name="Labutti K."/>
            <person name="Andreopoulos B."/>
            <person name="Lipzen A."/>
            <person name="Chen C."/>
            <person name="Yanf M."/>
            <person name="Daum C."/>
            <person name="Ng V."/>
            <person name="Clum A."/>
            <person name="Steindorff A."/>
            <person name="Ohm R."/>
            <person name="Martin F."/>
            <person name="Silar P."/>
            <person name="Natvig D."/>
            <person name="Lalanne C."/>
            <person name="Gautier V."/>
            <person name="Ament-Velasquez S.L."/>
            <person name="Kruys A."/>
            <person name="Hutchinson M.I."/>
            <person name="Powell A.J."/>
            <person name="Barry K."/>
            <person name="Miller A.N."/>
            <person name="Grigoriev I.V."/>
            <person name="Debuchy R."/>
            <person name="Gladieux P."/>
            <person name="Thoren M.H."/>
            <person name="Johannesson H."/>
        </authorList>
    </citation>
    <scope>NUCLEOTIDE SEQUENCE</scope>
    <source>
        <strain evidence="3">PSN4</strain>
    </source>
</reference>
<dbReference type="Proteomes" id="UP001239445">
    <property type="component" value="Unassembled WGS sequence"/>
</dbReference>
<feature type="region of interest" description="Disordered" evidence="1">
    <location>
        <begin position="221"/>
        <end position="242"/>
    </location>
</feature>
<feature type="transmembrane region" description="Helical" evidence="2">
    <location>
        <begin position="189"/>
        <end position="210"/>
    </location>
</feature>
<accession>A0AAJ0B3G9</accession>
<dbReference type="AlphaFoldDB" id="A0AAJ0B3G9"/>